<feature type="region of interest" description="Disordered" evidence="1">
    <location>
        <begin position="113"/>
        <end position="134"/>
    </location>
</feature>
<feature type="compositionally biased region" description="Polar residues" evidence="1">
    <location>
        <begin position="371"/>
        <end position="384"/>
    </location>
</feature>
<proteinExistence type="predicted"/>
<keyword evidence="2" id="KW-1133">Transmembrane helix</keyword>
<keyword evidence="2" id="KW-0812">Transmembrane</keyword>
<gene>
    <name evidence="3" type="ORF">BN1708_001951</name>
</gene>
<evidence type="ECO:0000313" key="4">
    <source>
        <dbReference type="Proteomes" id="UP000044602"/>
    </source>
</evidence>
<evidence type="ECO:0000256" key="2">
    <source>
        <dbReference type="SAM" id="Phobius"/>
    </source>
</evidence>
<dbReference type="EMBL" id="CVQH01000002">
    <property type="protein sequence ID" value="CRJ81689.1"/>
    <property type="molecule type" value="Genomic_DNA"/>
</dbReference>
<feature type="compositionally biased region" description="Basic and acidic residues" evidence="1">
    <location>
        <begin position="389"/>
        <end position="398"/>
    </location>
</feature>
<keyword evidence="4" id="KW-1185">Reference proteome</keyword>
<feature type="compositionally biased region" description="Acidic residues" evidence="1">
    <location>
        <begin position="271"/>
        <end position="295"/>
    </location>
</feature>
<dbReference type="AlphaFoldDB" id="A0A0G4KEH2"/>
<sequence length="398" mass="42222">MCNSNSVCSASSSPFTESSKQSIPALQASLSRPRTMVALTSPLALALLAASPLSASVLRPRAGANRQWVSVDSDGNAHTYIPTSTQVNGVATTLSAAPYILTGSVFTVTATNGDVSTSTGAPPPPRATDSDGGRGVFNVCMDNANSQIAPFCQPRARSELYAKEPYYITWDSSGFGADLNTVANIVGLAVTRQSGTPTNAEPNFVINDTNIVLGKGYYAWTPSEADLKGSTDFHNVTLMLQFVSSESNELTNVMGPTIGLLPARANIPEEHSDDDDDDDDDDDNDDDDDDDDDDDKNGGPNVLAIALPIVFVVLAIAGLAAFCLFRRKRRNAAAGASINRTSSGFGAQAAHDQHLGRKDNNDIQLEDRSDTVSPISPASTSGRNVFQEEVARQDRERM</sequence>
<dbReference type="InterPro" id="IPR028000">
    <property type="entry name" value="Pma1"/>
</dbReference>
<evidence type="ECO:0000313" key="3">
    <source>
        <dbReference type="EMBL" id="CRJ81689.1"/>
    </source>
</evidence>
<reference evidence="3 4" key="1">
    <citation type="submission" date="2015-05" db="EMBL/GenBank/DDBJ databases">
        <authorList>
            <person name="Wang D.B."/>
            <person name="Wang M."/>
        </authorList>
    </citation>
    <scope>NUCLEOTIDE SEQUENCE [LARGE SCALE GENOMIC DNA]</scope>
    <source>
        <strain evidence="3">VL1</strain>
    </source>
</reference>
<organism evidence="3 4">
    <name type="scientific">Verticillium longisporum</name>
    <name type="common">Verticillium dahliae var. longisporum</name>
    <dbReference type="NCBI Taxonomy" id="100787"/>
    <lineage>
        <taxon>Eukaryota</taxon>
        <taxon>Fungi</taxon>
        <taxon>Dikarya</taxon>
        <taxon>Ascomycota</taxon>
        <taxon>Pezizomycotina</taxon>
        <taxon>Sordariomycetes</taxon>
        <taxon>Hypocreomycetidae</taxon>
        <taxon>Glomerellales</taxon>
        <taxon>Plectosphaerellaceae</taxon>
        <taxon>Verticillium</taxon>
    </lineage>
</organism>
<accession>A0A0G4KEH2</accession>
<keyword evidence="2" id="KW-0472">Membrane</keyword>
<feature type="region of interest" description="Disordered" evidence="1">
    <location>
        <begin position="342"/>
        <end position="398"/>
    </location>
</feature>
<dbReference type="InterPro" id="IPR016024">
    <property type="entry name" value="ARM-type_fold"/>
</dbReference>
<protein>
    <submittedName>
        <fullName evidence="3">Uncharacterized protein</fullName>
    </submittedName>
</protein>
<dbReference type="SUPFAM" id="SSF48371">
    <property type="entry name" value="ARM repeat"/>
    <property type="match status" value="1"/>
</dbReference>
<dbReference type="Proteomes" id="UP000044602">
    <property type="component" value="Unassembled WGS sequence"/>
</dbReference>
<name>A0A0G4KEH2_VERLO</name>
<feature type="compositionally biased region" description="Basic and acidic residues" evidence="1">
    <location>
        <begin position="351"/>
        <end position="370"/>
    </location>
</feature>
<dbReference type="Pfam" id="PF14610">
    <property type="entry name" value="Psg1"/>
    <property type="match status" value="1"/>
</dbReference>
<evidence type="ECO:0000256" key="1">
    <source>
        <dbReference type="SAM" id="MobiDB-lite"/>
    </source>
</evidence>
<feature type="region of interest" description="Disordered" evidence="1">
    <location>
        <begin position="267"/>
        <end position="299"/>
    </location>
</feature>
<feature type="transmembrane region" description="Helical" evidence="2">
    <location>
        <begin position="302"/>
        <end position="325"/>
    </location>
</feature>